<feature type="compositionally biased region" description="Polar residues" evidence="2">
    <location>
        <begin position="146"/>
        <end position="160"/>
    </location>
</feature>
<dbReference type="Pfam" id="PF01302">
    <property type="entry name" value="CAP_GLY"/>
    <property type="match status" value="1"/>
</dbReference>
<feature type="coiled-coil region" evidence="1">
    <location>
        <begin position="220"/>
        <end position="247"/>
    </location>
</feature>
<feature type="coiled-coil region" evidence="1">
    <location>
        <begin position="356"/>
        <end position="472"/>
    </location>
</feature>
<dbReference type="AlphaFoldDB" id="A0A642USW8"/>
<dbReference type="Proteomes" id="UP000449547">
    <property type="component" value="Unassembled WGS sequence"/>
</dbReference>
<feature type="region of interest" description="Disordered" evidence="2">
    <location>
        <begin position="541"/>
        <end position="597"/>
    </location>
</feature>
<evidence type="ECO:0000313" key="4">
    <source>
        <dbReference type="EMBL" id="KAA8904730.1"/>
    </source>
</evidence>
<dbReference type="InterPro" id="IPR036859">
    <property type="entry name" value="CAP-Gly_dom_sf"/>
</dbReference>
<feature type="compositionally biased region" description="Low complexity" evidence="2">
    <location>
        <begin position="563"/>
        <end position="573"/>
    </location>
</feature>
<dbReference type="OMA" id="KWCAVCE"/>
<evidence type="ECO:0000256" key="1">
    <source>
        <dbReference type="SAM" id="Coils"/>
    </source>
</evidence>
<sequence length="623" mass="68893">MDSDLIGSQVNLPGTRGQGYLRYYGPIEGKEGLFAGIELVGFIAALRGKNDGNVGAKRYFEVSTPKSGLFISWERLRVANTHLPALNADGSIAQSQTGLPRPQRASSSSPPSTDLPKPGQRLPRSSAPGSRVPSGVKSLPKPATPRSRSVTPKSGGSSSEPGLFDAKTHRISPSIKDHRLYDQEITELKAQVAAKDSALSEKETILHDLQTTVAELQPLLEQYEMQNAELSRRLDRQKQEFNRARDEWRESVDIMTKSHQDNEEYYVKQIQDLEGRSQDSERVAELEAELKAVTTRHQAELDKLRSELEATKSSHSDLQQAHDQLMERSVANGNADSSKLHEEIASLKQQLNDGSVDDLNAKIKSLTKENIAIKEAMAEADQSTLIEQLQKQVGKLAKENKLLKEDKSLGESDYEKNKKLADANNALEKQVLELKEQVATHSRELDEVTSAKQSLETRLRQELHRSNQLLAEKDTPKDDSEDVARLEAKVEELQHQLSMRPSFEDYADAKRKVDELKEQREREAKANRQEIEKLTSQLAEATSKSAKLESRGVSVALSDDHPAATSSPVSAATGDGGDADAPSLPIYTPSQPLDPAAGRQDWCGLCERDGHSAINCPYENDVF</sequence>
<organism evidence="4 5">
    <name type="scientific">Diutina rugosa</name>
    <name type="common">Yeast</name>
    <name type="synonym">Candida rugosa</name>
    <dbReference type="NCBI Taxonomy" id="5481"/>
    <lineage>
        <taxon>Eukaryota</taxon>
        <taxon>Fungi</taxon>
        <taxon>Dikarya</taxon>
        <taxon>Ascomycota</taxon>
        <taxon>Saccharomycotina</taxon>
        <taxon>Pichiomycetes</taxon>
        <taxon>Debaryomycetaceae</taxon>
        <taxon>Diutina</taxon>
    </lineage>
</organism>
<keyword evidence="5" id="KW-1185">Reference proteome</keyword>
<dbReference type="Gene3D" id="2.30.30.190">
    <property type="entry name" value="CAP Gly-rich-like domain"/>
    <property type="match status" value="1"/>
</dbReference>
<comment type="caution">
    <text evidence="4">The sequence shown here is derived from an EMBL/GenBank/DDBJ whole genome shotgun (WGS) entry which is preliminary data.</text>
</comment>
<feature type="region of interest" description="Disordered" evidence="2">
    <location>
        <begin position="91"/>
        <end position="175"/>
    </location>
</feature>
<keyword evidence="1" id="KW-0175">Coiled coil</keyword>
<dbReference type="VEuPathDB" id="FungiDB:DIURU_001806"/>
<protein>
    <recommendedName>
        <fullName evidence="3">CAP-Gly domain-containing protein</fullName>
    </recommendedName>
</protein>
<dbReference type="PROSITE" id="PS50245">
    <property type="entry name" value="CAP_GLY_2"/>
    <property type="match status" value="1"/>
</dbReference>
<dbReference type="SUPFAM" id="SSF74924">
    <property type="entry name" value="Cap-Gly domain"/>
    <property type="match status" value="1"/>
</dbReference>
<feature type="coiled-coil region" evidence="1">
    <location>
        <begin position="276"/>
        <end position="328"/>
    </location>
</feature>
<accession>A0A642USW8</accession>
<dbReference type="GeneID" id="54780459"/>
<dbReference type="InterPro" id="IPR000938">
    <property type="entry name" value="CAP-Gly_domain"/>
</dbReference>
<dbReference type="OrthoDB" id="2130750at2759"/>
<feature type="domain" description="CAP-Gly" evidence="3">
    <location>
        <begin position="25"/>
        <end position="72"/>
    </location>
</feature>
<dbReference type="EMBL" id="SWFT01000053">
    <property type="protein sequence ID" value="KAA8904730.1"/>
    <property type="molecule type" value="Genomic_DNA"/>
</dbReference>
<reference evidence="4 5" key="1">
    <citation type="submission" date="2019-07" db="EMBL/GenBank/DDBJ databases">
        <title>Genome assembly of two rare yeast pathogens: Diutina rugosa and Trichomonascus ciferrii.</title>
        <authorList>
            <person name="Mixao V."/>
            <person name="Saus E."/>
            <person name="Hansen A."/>
            <person name="Lass-Flor C."/>
            <person name="Gabaldon T."/>
        </authorList>
    </citation>
    <scope>NUCLEOTIDE SEQUENCE [LARGE SCALE GENOMIC DNA]</scope>
    <source>
        <strain evidence="4 5">CBS 613</strain>
    </source>
</reference>
<proteinExistence type="predicted"/>
<dbReference type="RefSeq" id="XP_034013340.1">
    <property type="nucleotide sequence ID" value="XM_034154390.1"/>
</dbReference>
<evidence type="ECO:0000313" key="5">
    <source>
        <dbReference type="Proteomes" id="UP000449547"/>
    </source>
</evidence>
<evidence type="ECO:0000259" key="3">
    <source>
        <dbReference type="PROSITE" id="PS50245"/>
    </source>
</evidence>
<name>A0A642USW8_DIURU</name>
<evidence type="ECO:0000256" key="2">
    <source>
        <dbReference type="SAM" id="MobiDB-lite"/>
    </source>
</evidence>
<gene>
    <name evidence="4" type="ORF">DIURU_001806</name>
</gene>
<dbReference type="SMART" id="SM01052">
    <property type="entry name" value="CAP_GLY"/>
    <property type="match status" value="1"/>
</dbReference>